<dbReference type="InterPro" id="IPR044251">
    <property type="entry name" value="LHP1-like"/>
</dbReference>
<dbReference type="InterPro" id="IPR023780">
    <property type="entry name" value="Chromo_domain"/>
</dbReference>
<dbReference type="InterPro" id="IPR017984">
    <property type="entry name" value="Chromo_dom_subgr"/>
</dbReference>
<sequence>MNTTESINSGVAAPEIDEIRSEIDDDERENEDIDNEFGELNSQDGEEDDEEAELSPKLAEGFYEIETVRRKRVRKGQVQYLIKWRGWPETANTWEPYENLVSCFDVIEAFEEGIGVDVLESNTSETICFEKGHQKVNGEGLVQANGRLRNRRKATSVKRFSQEQTPRVTYYAATGQGNGNESIDIPLQVEGKDHYEMDVNPGGYAGTPVINGDSSRMAADILESRTSEAFFFENGHQKVDGEGLVQANGRLRNRRKAASVKRFNQEQTPCVTNYAAQDLTTKNTRAGGIAGQNWDKNSVHRSTSDNSADTFSITEIIKPISFSSSGSIADILVTFMAKRSDGKEVMVDNKYLKANYPLLLINYYEQHLNYNATAGPDRSGREYLTG</sequence>
<dbReference type="EMBL" id="CP093346">
    <property type="protein sequence ID" value="WOG95656.1"/>
    <property type="molecule type" value="Genomic_DNA"/>
</dbReference>
<accession>A0AAF1AX20</accession>
<dbReference type="SMART" id="SM00300">
    <property type="entry name" value="ChSh"/>
    <property type="match status" value="1"/>
</dbReference>
<dbReference type="GO" id="GO:0005634">
    <property type="term" value="C:nucleus"/>
    <property type="evidence" value="ECO:0007669"/>
    <property type="project" value="UniProtKB-SubCell"/>
</dbReference>
<comment type="subcellular location">
    <subcellularLocation>
        <location evidence="1">Nucleus</location>
    </subcellularLocation>
</comment>
<dbReference type="PANTHER" id="PTHR47240:SF2">
    <property type="entry name" value="CHROMO DOMAIN-CONTAINING PROTEIN LHP1"/>
    <property type="match status" value="1"/>
</dbReference>
<dbReference type="Gene3D" id="2.40.50.40">
    <property type="match status" value="1"/>
</dbReference>
<name>A0AAF1AX20_DAUCS</name>
<feature type="domain" description="Chromo" evidence="4">
    <location>
        <begin position="63"/>
        <end position="112"/>
    </location>
</feature>
<dbReference type="AlphaFoldDB" id="A0AAF1AX20"/>
<dbReference type="InterPro" id="IPR016197">
    <property type="entry name" value="Chromo-like_dom_sf"/>
</dbReference>
<evidence type="ECO:0000256" key="1">
    <source>
        <dbReference type="ARBA" id="ARBA00004123"/>
    </source>
</evidence>
<dbReference type="InterPro" id="IPR008251">
    <property type="entry name" value="Chromo_shadow_dom"/>
</dbReference>
<dbReference type="Proteomes" id="UP000077755">
    <property type="component" value="Chromosome 4"/>
</dbReference>
<reference evidence="5" key="1">
    <citation type="journal article" date="2016" name="Nat. Genet.">
        <title>A high-quality carrot genome assembly provides new insights into carotenoid accumulation and asterid genome evolution.</title>
        <authorList>
            <person name="Iorizzo M."/>
            <person name="Ellison S."/>
            <person name="Senalik D."/>
            <person name="Zeng P."/>
            <person name="Satapoomin P."/>
            <person name="Huang J."/>
            <person name="Bowman M."/>
            <person name="Iovene M."/>
            <person name="Sanseverino W."/>
            <person name="Cavagnaro P."/>
            <person name="Yildiz M."/>
            <person name="Macko-Podgorni A."/>
            <person name="Moranska E."/>
            <person name="Grzebelus E."/>
            <person name="Grzebelus D."/>
            <person name="Ashrafi H."/>
            <person name="Zheng Z."/>
            <person name="Cheng S."/>
            <person name="Spooner D."/>
            <person name="Van Deynze A."/>
            <person name="Simon P."/>
        </authorList>
    </citation>
    <scope>NUCLEOTIDE SEQUENCE</scope>
    <source>
        <tissue evidence="5">Leaf</tissue>
    </source>
</reference>
<dbReference type="PROSITE" id="PS00598">
    <property type="entry name" value="CHROMO_1"/>
    <property type="match status" value="1"/>
</dbReference>
<evidence type="ECO:0000313" key="6">
    <source>
        <dbReference type="Proteomes" id="UP000077755"/>
    </source>
</evidence>
<protein>
    <recommendedName>
        <fullName evidence="4">Chromo domain-containing protein</fullName>
    </recommendedName>
</protein>
<evidence type="ECO:0000256" key="3">
    <source>
        <dbReference type="SAM" id="MobiDB-lite"/>
    </source>
</evidence>
<dbReference type="CDD" id="cd00024">
    <property type="entry name" value="CD_CSD"/>
    <property type="match status" value="1"/>
</dbReference>
<feature type="compositionally biased region" description="Acidic residues" evidence="3">
    <location>
        <begin position="23"/>
        <end position="37"/>
    </location>
</feature>
<reference evidence="5" key="2">
    <citation type="submission" date="2022-03" db="EMBL/GenBank/DDBJ databases">
        <title>Draft title - Genomic analysis of global carrot germplasm unveils the trajectory of domestication and the origin of high carotenoid orange carrot.</title>
        <authorList>
            <person name="Iorizzo M."/>
            <person name="Ellison S."/>
            <person name="Senalik D."/>
            <person name="Macko-Podgorni A."/>
            <person name="Grzebelus D."/>
            <person name="Bostan H."/>
            <person name="Rolling W."/>
            <person name="Curaba J."/>
            <person name="Simon P."/>
        </authorList>
    </citation>
    <scope>NUCLEOTIDE SEQUENCE</scope>
    <source>
        <tissue evidence="5">Leaf</tissue>
    </source>
</reference>
<dbReference type="SUPFAM" id="SSF54160">
    <property type="entry name" value="Chromo domain-like"/>
    <property type="match status" value="1"/>
</dbReference>
<keyword evidence="2" id="KW-0539">Nucleus</keyword>
<organism evidence="5 6">
    <name type="scientific">Daucus carota subsp. sativus</name>
    <name type="common">Carrot</name>
    <dbReference type="NCBI Taxonomy" id="79200"/>
    <lineage>
        <taxon>Eukaryota</taxon>
        <taxon>Viridiplantae</taxon>
        <taxon>Streptophyta</taxon>
        <taxon>Embryophyta</taxon>
        <taxon>Tracheophyta</taxon>
        <taxon>Spermatophyta</taxon>
        <taxon>Magnoliopsida</taxon>
        <taxon>eudicotyledons</taxon>
        <taxon>Gunneridae</taxon>
        <taxon>Pentapetalae</taxon>
        <taxon>asterids</taxon>
        <taxon>campanulids</taxon>
        <taxon>Apiales</taxon>
        <taxon>Apiaceae</taxon>
        <taxon>Apioideae</taxon>
        <taxon>Scandiceae</taxon>
        <taxon>Daucinae</taxon>
        <taxon>Daucus</taxon>
        <taxon>Daucus sect. Daucus</taxon>
    </lineage>
</organism>
<dbReference type="PANTHER" id="PTHR47240">
    <property type="entry name" value="CHROMO DOMAIN-CONTAINING PROTEIN LHP1"/>
    <property type="match status" value="1"/>
</dbReference>
<dbReference type="PRINTS" id="PR00504">
    <property type="entry name" value="CHROMODOMAIN"/>
</dbReference>
<dbReference type="Pfam" id="PF00385">
    <property type="entry name" value="Chromo"/>
    <property type="match status" value="1"/>
</dbReference>
<evidence type="ECO:0000313" key="5">
    <source>
        <dbReference type="EMBL" id="WOG95656.1"/>
    </source>
</evidence>
<dbReference type="SMART" id="SM00298">
    <property type="entry name" value="CHROMO"/>
    <property type="match status" value="1"/>
</dbReference>
<dbReference type="GO" id="GO:0031507">
    <property type="term" value="P:heterochromatin formation"/>
    <property type="evidence" value="ECO:0007669"/>
    <property type="project" value="InterPro"/>
</dbReference>
<dbReference type="InterPro" id="IPR023779">
    <property type="entry name" value="Chromodomain_CS"/>
</dbReference>
<dbReference type="PROSITE" id="PS50013">
    <property type="entry name" value="CHROMO_2"/>
    <property type="match status" value="1"/>
</dbReference>
<keyword evidence="6" id="KW-1185">Reference proteome</keyword>
<proteinExistence type="predicted"/>
<gene>
    <name evidence="5" type="ORF">DCAR_0414983</name>
</gene>
<evidence type="ECO:0000256" key="2">
    <source>
        <dbReference type="ARBA" id="ARBA00023242"/>
    </source>
</evidence>
<feature type="region of interest" description="Disordered" evidence="3">
    <location>
        <begin position="1"/>
        <end position="49"/>
    </location>
</feature>
<evidence type="ECO:0000259" key="4">
    <source>
        <dbReference type="PROSITE" id="PS50013"/>
    </source>
</evidence>
<dbReference type="GO" id="GO:0000792">
    <property type="term" value="C:heterochromatin"/>
    <property type="evidence" value="ECO:0007669"/>
    <property type="project" value="UniProtKB-ARBA"/>
</dbReference>
<dbReference type="InterPro" id="IPR000953">
    <property type="entry name" value="Chromo/chromo_shadow_dom"/>
</dbReference>